<dbReference type="Proteomes" id="UP000799439">
    <property type="component" value="Unassembled WGS sequence"/>
</dbReference>
<organism evidence="1 2">
    <name type="scientific">Myriangium duriaei CBS 260.36</name>
    <dbReference type="NCBI Taxonomy" id="1168546"/>
    <lineage>
        <taxon>Eukaryota</taxon>
        <taxon>Fungi</taxon>
        <taxon>Dikarya</taxon>
        <taxon>Ascomycota</taxon>
        <taxon>Pezizomycotina</taxon>
        <taxon>Dothideomycetes</taxon>
        <taxon>Dothideomycetidae</taxon>
        <taxon>Myriangiales</taxon>
        <taxon>Myriangiaceae</taxon>
        <taxon>Myriangium</taxon>
    </lineage>
</organism>
<comment type="caution">
    <text evidence="1">The sequence shown here is derived from an EMBL/GenBank/DDBJ whole genome shotgun (WGS) entry which is preliminary data.</text>
</comment>
<dbReference type="EMBL" id="ML996089">
    <property type="protein sequence ID" value="KAF2150825.1"/>
    <property type="molecule type" value="Genomic_DNA"/>
</dbReference>
<evidence type="ECO:0000313" key="2">
    <source>
        <dbReference type="Proteomes" id="UP000799439"/>
    </source>
</evidence>
<sequence>MAWIGARRPVNEVTALLTALSTLDTHVPNICQHREEAIAGPPQRALQDHPAVAGIRTSGIAVVPTAPARGCTRTAELSLVSHNSDQMPLYDLQRKTFVAKIYGANAATFFFSRHIPSPDSVQRRTDNSDSTTVIPYHQSRADSFLRRSDLVPP</sequence>
<name>A0A9P4ME70_9PEZI</name>
<protein>
    <submittedName>
        <fullName evidence="1">Uncharacterized protein</fullName>
    </submittedName>
</protein>
<proteinExistence type="predicted"/>
<keyword evidence="2" id="KW-1185">Reference proteome</keyword>
<evidence type="ECO:0000313" key="1">
    <source>
        <dbReference type="EMBL" id="KAF2150825.1"/>
    </source>
</evidence>
<gene>
    <name evidence="1" type="ORF">K461DRAFT_270216</name>
</gene>
<accession>A0A9P4ME70</accession>
<dbReference type="AlphaFoldDB" id="A0A9P4ME70"/>
<reference evidence="1" key="1">
    <citation type="journal article" date="2020" name="Stud. Mycol.">
        <title>101 Dothideomycetes genomes: a test case for predicting lifestyles and emergence of pathogens.</title>
        <authorList>
            <person name="Haridas S."/>
            <person name="Albert R."/>
            <person name="Binder M."/>
            <person name="Bloem J."/>
            <person name="Labutti K."/>
            <person name="Salamov A."/>
            <person name="Andreopoulos B."/>
            <person name="Baker S."/>
            <person name="Barry K."/>
            <person name="Bills G."/>
            <person name="Bluhm B."/>
            <person name="Cannon C."/>
            <person name="Castanera R."/>
            <person name="Culley D."/>
            <person name="Daum C."/>
            <person name="Ezra D."/>
            <person name="Gonzalez J."/>
            <person name="Henrissat B."/>
            <person name="Kuo A."/>
            <person name="Liang C."/>
            <person name="Lipzen A."/>
            <person name="Lutzoni F."/>
            <person name="Magnuson J."/>
            <person name="Mondo S."/>
            <person name="Nolan M."/>
            <person name="Ohm R."/>
            <person name="Pangilinan J."/>
            <person name="Park H.-J."/>
            <person name="Ramirez L."/>
            <person name="Alfaro M."/>
            <person name="Sun H."/>
            <person name="Tritt A."/>
            <person name="Yoshinaga Y."/>
            <person name="Zwiers L.-H."/>
            <person name="Turgeon B."/>
            <person name="Goodwin S."/>
            <person name="Spatafora J."/>
            <person name="Crous P."/>
            <person name="Grigoriev I."/>
        </authorList>
    </citation>
    <scope>NUCLEOTIDE SEQUENCE</scope>
    <source>
        <strain evidence="1">CBS 260.36</strain>
    </source>
</reference>